<dbReference type="InterPro" id="IPR000315">
    <property type="entry name" value="Znf_B-box"/>
</dbReference>
<dbReference type="Gene3D" id="3.30.40.10">
    <property type="entry name" value="Zinc/RING finger domain, C3HC4 (zinc finger)"/>
    <property type="match status" value="1"/>
</dbReference>
<dbReference type="InterPro" id="IPR017907">
    <property type="entry name" value="Znf_RING_CS"/>
</dbReference>
<evidence type="ECO:0000259" key="8">
    <source>
        <dbReference type="PROSITE" id="PS50119"/>
    </source>
</evidence>
<dbReference type="Pfam" id="PF13445">
    <property type="entry name" value="zf-RING_UBOX"/>
    <property type="match status" value="1"/>
</dbReference>
<proteinExistence type="predicted"/>
<name>A0AAD9J904_9ANNE</name>
<dbReference type="InterPro" id="IPR027370">
    <property type="entry name" value="Znf-RING_euk"/>
</dbReference>
<keyword evidence="4" id="KW-0862">Zinc</keyword>
<sequence length="633" mass="71773">MAAAGVYEELTDMTSCQICFESFDGQTPKMLDCLHFFCQKCLQRILDNAEIANTMNQNRLRCPVCQQTTVIPGGRTADLRPYFHISKFQDMKKTLEESHRICCMCKSDTHKSEISYHCFVCCYGHCKDCHAGHKKVYPNHSQIPVTPNMVDYIMCREHYVQFEHFCSSCLKPICSQCRIGGHCDHKVFDLVYDGKNVLAELRETLCSALNTVYKTLEELEELESNASHSIDKAMKEMKQHRDYLLSQIEEQYDSLCEEFNQVKEDISETLSASKLMVENDSLYIENLLSEIDKLDKPVKEVPLARIDFAQFKVDVEHGRPSTCADIRPPTVSFVKTHDAITLGKIVKQEFKSPAIVGSSSVEERAVSSLPILDAELLTDSMKPVLVNQIETESNDMEFLDSGELTVCTSNCLIVYDDSGRKMDNYLSKICGSTRGILTSISMGGKIQKLAMTENKGWRTSQLHIFTPSLGSWQYKAVDTCREPQFVAVTSDGGYVVFSNDEGEGGKKLHVYNGSFNLISSINMADDVLDVFVDDNDQLFVCVMHNVHVLKKDGQKVASLATNHLRMEPHGVHVNKSGQIFVSDRKRKGVLLFDANYQFVRRLIDFDFTPNRLSLWKNRKLCVSGPRKIYVYSF</sequence>
<evidence type="ECO:0000256" key="4">
    <source>
        <dbReference type="ARBA" id="ARBA00022833"/>
    </source>
</evidence>
<dbReference type="EMBL" id="JAODUP010000480">
    <property type="protein sequence ID" value="KAK2148842.1"/>
    <property type="molecule type" value="Genomic_DNA"/>
</dbReference>
<keyword evidence="3 5" id="KW-0863">Zinc-finger</keyword>
<dbReference type="AlphaFoldDB" id="A0AAD9J904"/>
<dbReference type="PANTHER" id="PTHR25462:SF305">
    <property type="entry name" value="RING-TYPE DOMAIN-CONTAINING PROTEIN"/>
    <property type="match status" value="1"/>
</dbReference>
<accession>A0AAD9J904</accession>
<dbReference type="Gene3D" id="3.30.160.60">
    <property type="entry name" value="Classic Zinc Finger"/>
    <property type="match status" value="1"/>
</dbReference>
<evidence type="ECO:0000313" key="10">
    <source>
        <dbReference type="Proteomes" id="UP001208570"/>
    </source>
</evidence>
<dbReference type="SMART" id="SM00184">
    <property type="entry name" value="RING"/>
    <property type="match status" value="1"/>
</dbReference>
<dbReference type="PROSITE" id="PS50119">
    <property type="entry name" value="ZF_BBOX"/>
    <property type="match status" value="1"/>
</dbReference>
<keyword evidence="2" id="KW-0479">Metal-binding</keyword>
<reference evidence="9" key="1">
    <citation type="journal article" date="2023" name="Mol. Biol. Evol.">
        <title>Third-Generation Sequencing Reveals the Adaptive Role of the Epigenome in Three Deep-Sea Polychaetes.</title>
        <authorList>
            <person name="Perez M."/>
            <person name="Aroh O."/>
            <person name="Sun Y."/>
            <person name="Lan Y."/>
            <person name="Juniper S.K."/>
            <person name="Young C.R."/>
            <person name="Angers B."/>
            <person name="Qian P.Y."/>
        </authorList>
    </citation>
    <scope>NUCLEOTIDE SEQUENCE</scope>
    <source>
        <strain evidence="9">P08H-3</strain>
    </source>
</reference>
<evidence type="ECO:0000259" key="7">
    <source>
        <dbReference type="PROSITE" id="PS50089"/>
    </source>
</evidence>
<dbReference type="Gene3D" id="2.120.10.30">
    <property type="entry name" value="TolB, C-terminal domain"/>
    <property type="match status" value="1"/>
</dbReference>
<dbReference type="GO" id="GO:0061630">
    <property type="term" value="F:ubiquitin protein ligase activity"/>
    <property type="evidence" value="ECO:0007669"/>
    <property type="project" value="TreeGrafter"/>
</dbReference>
<comment type="caution">
    <text evidence="9">The sequence shown here is derived from an EMBL/GenBank/DDBJ whole genome shotgun (WGS) entry which is preliminary data.</text>
</comment>
<evidence type="ECO:0000313" key="9">
    <source>
        <dbReference type="EMBL" id="KAK2148842.1"/>
    </source>
</evidence>
<organism evidence="9 10">
    <name type="scientific">Paralvinella palmiformis</name>
    <dbReference type="NCBI Taxonomy" id="53620"/>
    <lineage>
        <taxon>Eukaryota</taxon>
        <taxon>Metazoa</taxon>
        <taxon>Spiralia</taxon>
        <taxon>Lophotrochozoa</taxon>
        <taxon>Annelida</taxon>
        <taxon>Polychaeta</taxon>
        <taxon>Sedentaria</taxon>
        <taxon>Canalipalpata</taxon>
        <taxon>Terebellida</taxon>
        <taxon>Terebelliformia</taxon>
        <taxon>Alvinellidae</taxon>
        <taxon>Paralvinella</taxon>
    </lineage>
</organism>
<dbReference type="GO" id="GO:0005654">
    <property type="term" value="C:nucleoplasm"/>
    <property type="evidence" value="ECO:0007669"/>
    <property type="project" value="TreeGrafter"/>
</dbReference>
<evidence type="ECO:0000256" key="2">
    <source>
        <dbReference type="ARBA" id="ARBA00022723"/>
    </source>
</evidence>
<dbReference type="Pfam" id="PF00643">
    <property type="entry name" value="zf-B_box"/>
    <property type="match status" value="1"/>
</dbReference>
<evidence type="ECO:0000256" key="3">
    <source>
        <dbReference type="ARBA" id="ARBA00022771"/>
    </source>
</evidence>
<dbReference type="PROSITE" id="PS50089">
    <property type="entry name" value="ZF_RING_2"/>
    <property type="match status" value="1"/>
</dbReference>
<keyword evidence="6" id="KW-0175">Coiled coil</keyword>
<dbReference type="InterPro" id="IPR001841">
    <property type="entry name" value="Znf_RING"/>
</dbReference>
<dbReference type="PROSITE" id="PS00518">
    <property type="entry name" value="ZF_RING_1"/>
    <property type="match status" value="1"/>
</dbReference>
<dbReference type="SUPFAM" id="SSF63825">
    <property type="entry name" value="YWTD domain"/>
    <property type="match status" value="1"/>
</dbReference>
<feature type="domain" description="RING-type" evidence="7">
    <location>
        <begin position="16"/>
        <end position="66"/>
    </location>
</feature>
<evidence type="ECO:0000256" key="5">
    <source>
        <dbReference type="PROSITE-ProRule" id="PRU00024"/>
    </source>
</evidence>
<keyword evidence="1" id="KW-0597">Phosphoprotein</keyword>
<dbReference type="InterPro" id="IPR011042">
    <property type="entry name" value="6-blade_b-propeller_TolB-like"/>
</dbReference>
<dbReference type="SUPFAM" id="SSF57845">
    <property type="entry name" value="B-box zinc-binding domain"/>
    <property type="match status" value="1"/>
</dbReference>
<dbReference type="InterPro" id="IPR013083">
    <property type="entry name" value="Znf_RING/FYVE/PHD"/>
</dbReference>
<feature type="domain" description="B box-type" evidence="8">
    <location>
        <begin position="150"/>
        <end position="190"/>
    </location>
</feature>
<dbReference type="Proteomes" id="UP001208570">
    <property type="component" value="Unassembled WGS sequence"/>
</dbReference>
<dbReference type="GO" id="GO:0008270">
    <property type="term" value="F:zinc ion binding"/>
    <property type="evidence" value="ECO:0007669"/>
    <property type="project" value="UniProtKB-KW"/>
</dbReference>
<dbReference type="InterPro" id="IPR047153">
    <property type="entry name" value="TRIM45/56/19-like"/>
</dbReference>
<keyword evidence="10" id="KW-1185">Reference proteome</keyword>
<evidence type="ECO:0000256" key="6">
    <source>
        <dbReference type="SAM" id="Coils"/>
    </source>
</evidence>
<gene>
    <name evidence="9" type="ORF">LSH36_480g02007</name>
</gene>
<protein>
    <submittedName>
        <fullName evidence="9">Uncharacterized protein</fullName>
    </submittedName>
</protein>
<dbReference type="SUPFAM" id="SSF57850">
    <property type="entry name" value="RING/U-box"/>
    <property type="match status" value="1"/>
</dbReference>
<evidence type="ECO:0000256" key="1">
    <source>
        <dbReference type="ARBA" id="ARBA00022553"/>
    </source>
</evidence>
<feature type="coiled-coil region" evidence="6">
    <location>
        <begin position="216"/>
        <end position="265"/>
    </location>
</feature>
<dbReference type="PANTHER" id="PTHR25462">
    <property type="entry name" value="BONUS, ISOFORM C-RELATED"/>
    <property type="match status" value="1"/>
</dbReference>